<dbReference type="InterPro" id="IPR017441">
    <property type="entry name" value="Protein_kinase_ATP_BS"/>
</dbReference>
<feature type="domain" description="Protein kinase" evidence="17">
    <location>
        <begin position="78"/>
        <end position="702"/>
    </location>
</feature>
<dbReference type="FunCoup" id="A0A6I9THH2">
    <property type="interactions" value="1718"/>
</dbReference>
<name>A0A6I9THH2_SESIN</name>
<feature type="compositionally biased region" description="Basic residues" evidence="15">
    <location>
        <begin position="716"/>
        <end position="727"/>
    </location>
</feature>
<dbReference type="SUPFAM" id="SSF56112">
    <property type="entry name" value="Protein kinase-like (PK-like)"/>
    <property type="match status" value="1"/>
</dbReference>
<dbReference type="GO" id="GO:0004674">
    <property type="term" value="F:protein serine/threonine kinase activity"/>
    <property type="evidence" value="ECO:0007669"/>
    <property type="project" value="UniProtKB-KW"/>
</dbReference>
<evidence type="ECO:0000313" key="18">
    <source>
        <dbReference type="Proteomes" id="UP000504604"/>
    </source>
</evidence>
<gene>
    <name evidence="19" type="primary">LOC105165181</name>
</gene>
<keyword evidence="5" id="KW-0808">Transferase</keyword>
<dbReference type="GO" id="GO:0005524">
    <property type="term" value="F:ATP binding"/>
    <property type="evidence" value="ECO:0007669"/>
    <property type="project" value="UniProtKB-UniRule"/>
</dbReference>
<dbReference type="GeneID" id="105165181"/>
<feature type="region of interest" description="Disordered" evidence="15">
    <location>
        <begin position="703"/>
        <end position="727"/>
    </location>
</feature>
<dbReference type="PROSITE" id="PS50011">
    <property type="entry name" value="PROTEIN_KINASE_DOM"/>
    <property type="match status" value="1"/>
</dbReference>
<dbReference type="InterPro" id="IPR000719">
    <property type="entry name" value="Prot_kinase_dom"/>
</dbReference>
<dbReference type="Pfam" id="PF00069">
    <property type="entry name" value="Pkinase"/>
    <property type="match status" value="2"/>
</dbReference>
<dbReference type="InterPro" id="IPR011009">
    <property type="entry name" value="Kinase-like_dom_sf"/>
</dbReference>
<keyword evidence="18" id="KW-1185">Reference proteome</keyword>
<organism evidence="18 19">
    <name type="scientific">Sesamum indicum</name>
    <name type="common">Oriental sesame</name>
    <name type="synonym">Sesamum orientale</name>
    <dbReference type="NCBI Taxonomy" id="4182"/>
    <lineage>
        <taxon>Eukaryota</taxon>
        <taxon>Viridiplantae</taxon>
        <taxon>Streptophyta</taxon>
        <taxon>Embryophyta</taxon>
        <taxon>Tracheophyta</taxon>
        <taxon>Spermatophyta</taxon>
        <taxon>Magnoliopsida</taxon>
        <taxon>eudicotyledons</taxon>
        <taxon>Gunneridae</taxon>
        <taxon>Pentapetalae</taxon>
        <taxon>asterids</taxon>
        <taxon>lamiids</taxon>
        <taxon>Lamiales</taxon>
        <taxon>Pedaliaceae</taxon>
        <taxon>Sesamum</taxon>
    </lineage>
</organism>
<evidence type="ECO:0000256" key="11">
    <source>
        <dbReference type="ARBA" id="ARBA00023136"/>
    </source>
</evidence>
<evidence type="ECO:0000256" key="8">
    <source>
        <dbReference type="ARBA" id="ARBA00022777"/>
    </source>
</evidence>
<dbReference type="KEGG" id="sind:105165181"/>
<evidence type="ECO:0000256" key="6">
    <source>
        <dbReference type="ARBA" id="ARBA00022692"/>
    </source>
</evidence>
<keyword evidence="4" id="KW-0723">Serine/threonine-protein kinase</keyword>
<evidence type="ECO:0000256" key="7">
    <source>
        <dbReference type="ARBA" id="ARBA00022741"/>
    </source>
</evidence>
<evidence type="ECO:0000256" key="9">
    <source>
        <dbReference type="ARBA" id="ARBA00022840"/>
    </source>
</evidence>
<dbReference type="FunFam" id="3.30.200.20:FF:000542">
    <property type="entry name" value="Receptor-like serine/threonine-protein kinase At4g25390"/>
    <property type="match status" value="1"/>
</dbReference>
<proteinExistence type="predicted"/>
<dbReference type="FunFam" id="1.10.510.10:FF:000780">
    <property type="entry name" value="Receptor-like serine/threonine-protein kinase At4g25390"/>
    <property type="match status" value="1"/>
</dbReference>
<dbReference type="PROSITE" id="PS00107">
    <property type="entry name" value="PROTEIN_KINASE_ATP"/>
    <property type="match status" value="1"/>
</dbReference>
<accession>A0A6I9THH2</accession>
<feature type="binding site" evidence="14">
    <location>
        <position position="106"/>
    </location>
    <ligand>
        <name>ATP</name>
        <dbReference type="ChEBI" id="CHEBI:30616"/>
    </ligand>
</feature>
<feature type="region of interest" description="Disordered" evidence="15">
    <location>
        <begin position="259"/>
        <end position="284"/>
    </location>
</feature>
<dbReference type="PANTHER" id="PTHR46821">
    <property type="entry name" value="OS07G0586332 PROTEIN"/>
    <property type="match status" value="1"/>
</dbReference>
<evidence type="ECO:0000256" key="2">
    <source>
        <dbReference type="ARBA" id="ARBA00012513"/>
    </source>
</evidence>
<dbReference type="InParanoid" id="A0A6I9THH2"/>
<evidence type="ECO:0000256" key="3">
    <source>
        <dbReference type="ARBA" id="ARBA00022475"/>
    </source>
</evidence>
<dbReference type="PROSITE" id="PS00108">
    <property type="entry name" value="PROTEIN_KINASE_ST"/>
    <property type="match status" value="1"/>
</dbReference>
<evidence type="ECO:0000256" key="13">
    <source>
        <dbReference type="ARBA" id="ARBA00048679"/>
    </source>
</evidence>
<comment type="catalytic activity">
    <reaction evidence="12">
        <text>L-threonyl-[protein] + ATP = O-phospho-L-threonyl-[protein] + ADP + H(+)</text>
        <dbReference type="Rhea" id="RHEA:46608"/>
        <dbReference type="Rhea" id="RHEA-COMP:11060"/>
        <dbReference type="Rhea" id="RHEA-COMP:11605"/>
        <dbReference type="ChEBI" id="CHEBI:15378"/>
        <dbReference type="ChEBI" id="CHEBI:30013"/>
        <dbReference type="ChEBI" id="CHEBI:30616"/>
        <dbReference type="ChEBI" id="CHEBI:61977"/>
        <dbReference type="ChEBI" id="CHEBI:456216"/>
        <dbReference type="EC" id="2.7.11.1"/>
    </reaction>
</comment>
<sequence>MVSRQPFPPNPRPKTSIVFLAITISASLIILSAILYFIYYLWYSLVHRSRTSPFDATSPLNKLQKFSYRELKNATHNFSPSNSIGKGGSGTVFRGILKDGKLVAVKLLDSNSFQCEQEFQNELKILGGLKSCPLVVSLLGFCVERGRRIVVYEYMPNRSLQESLLFESNNGCCSSLSLSWNRRFSVILDVARALAFLHLECDPPVIHGDVKPSNVLLDSEFRAKLSDFGLSRLKLEGEYGVDLFSQELGKSQELWKSQEIGGNSNAGGGGGGENETPAIGTPVESHENDEVDFALALQASSSSKNSCRVYHNVMGLSISSLNFNSENPGSTLKGKELLANENSGVDWNKFVPYDDELSSIDHSKELNLNNAPVVGDDSNSNNSGAKQWGKDWWWRQDGSGELCSKDYVMEWIGSQICPSADPDWDEEKGAAPGKTGLDSSVQLDKCEEVNENPVQDPGFECLNGGTEKEHSKRWKVCAKKHRKMQEWWKEEHLDELSKKRNNKGYRLKVWNKERFKVPHFGLGKCFEFRKRRKFSHENHDTEDQNMEFSFRKGWRKKNHSMGSDMWSGDLFSRELSSTTSMRGTLCYIAPEYGGYGYLMEKADIYSFGVLVLVIVSGRRPLHVLSSPMKLEKANLISWSRSLAHTGNILELVDERLKDEYNKEQASLCINLALACLQKMPELRPDIGDIVKILKGEMELPQLPFEFSPSPPSKLFSRSRRKQKSSGD</sequence>
<evidence type="ECO:0000256" key="15">
    <source>
        <dbReference type="SAM" id="MobiDB-lite"/>
    </source>
</evidence>
<evidence type="ECO:0000256" key="4">
    <source>
        <dbReference type="ARBA" id="ARBA00022527"/>
    </source>
</evidence>
<evidence type="ECO:0000256" key="12">
    <source>
        <dbReference type="ARBA" id="ARBA00047899"/>
    </source>
</evidence>
<evidence type="ECO:0000256" key="10">
    <source>
        <dbReference type="ARBA" id="ARBA00022989"/>
    </source>
</evidence>
<keyword evidence="7 14" id="KW-0547">Nucleotide-binding</keyword>
<evidence type="ECO:0000256" key="5">
    <source>
        <dbReference type="ARBA" id="ARBA00022679"/>
    </source>
</evidence>
<dbReference type="GO" id="GO:0005886">
    <property type="term" value="C:plasma membrane"/>
    <property type="evidence" value="ECO:0007669"/>
    <property type="project" value="UniProtKB-SubCell"/>
</dbReference>
<dbReference type="InterPro" id="IPR008271">
    <property type="entry name" value="Ser/Thr_kinase_AS"/>
</dbReference>
<dbReference type="Gramene" id="SIN_1010786.t">
    <property type="protein sequence ID" value="SIN_1010786.t.cds1"/>
    <property type="gene ID" value="SIN_1010786"/>
</dbReference>
<keyword evidence="3" id="KW-1003">Cell membrane</keyword>
<feature type="compositionally biased region" description="Gly residues" evidence="15">
    <location>
        <begin position="264"/>
        <end position="273"/>
    </location>
</feature>
<keyword evidence="9 14" id="KW-0067">ATP-binding</keyword>
<dbReference type="InterPro" id="IPR044576">
    <property type="entry name" value="At4g25390-like"/>
</dbReference>
<comment type="catalytic activity">
    <reaction evidence="13">
        <text>L-seryl-[protein] + ATP = O-phospho-L-seryl-[protein] + ADP + H(+)</text>
        <dbReference type="Rhea" id="RHEA:17989"/>
        <dbReference type="Rhea" id="RHEA-COMP:9863"/>
        <dbReference type="Rhea" id="RHEA-COMP:11604"/>
        <dbReference type="ChEBI" id="CHEBI:15378"/>
        <dbReference type="ChEBI" id="CHEBI:29999"/>
        <dbReference type="ChEBI" id="CHEBI:30616"/>
        <dbReference type="ChEBI" id="CHEBI:83421"/>
        <dbReference type="ChEBI" id="CHEBI:456216"/>
        <dbReference type="EC" id="2.7.11.1"/>
    </reaction>
</comment>
<evidence type="ECO:0000259" key="17">
    <source>
        <dbReference type="PROSITE" id="PS50011"/>
    </source>
</evidence>
<evidence type="ECO:0000256" key="14">
    <source>
        <dbReference type="PROSITE-ProRule" id="PRU10141"/>
    </source>
</evidence>
<dbReference type="Gene3D" id="1.10.510.10">
    <property type="entry name" value="Transferase(Phosphotransferase) domain 1"/>
    <property type="match status" value="2"/>
</dbReference>
<reference evidence="19" key="2">
    <citation type="submission" date="2025-08" db="UniProtKB">
        <authorList>
            <consortium name="RefSeq"/>
        </authorList>
    </citation>
    <scope>IDENTIFICATION</scope>
</reference>
<keyword evidence="10 16" id="KW-1133">Transmembrane helix</keyword>
<evidence type="ECO:0000256" key="16">
    <source>
        <dbReference type="SAM" id="Phobius"/>
    </source>
</evidence>
<dbReference type="AlphaFoldDB" id="A0A6I9THH2"/>
<dbReference type="Proteomes" id="UP000504604">
    <property type="component" value="Linkage group LG1"/>
</dbReference>
<evidence type="ECO:0000313" key="19">
    <source>
        <dbReference type="RefSeq" id="XP_011082408.1"/>
    </source>
</evidence>
<comment type="subcellular location">
    <subcellularLocation>
        <location evidence="1">Cell membrane</location>
        <topology evidence="1">Single-pass membrane protein</topology>
    </subcellularLocation>
</comment>
<dbReference type="SMART" id="SM00220">
    <property type="entry name" value="S_TKc"/>
    <property type="match status" value="1"/>
</dbReference>
<dbReference type="RefSeq" id="XP_011082408.1">
    <property type="nucleotide sequence ID" value="XM_011084106.2"/>
</dbReference>
<dbReference type="Gene3D" id="3.30.200.20">
    <property type="entry name" value="Phosphorylase Kinase, domain 1"/>
    <property type="match status" value="1"/>
</dbReference>
<dbReference type="OrthoDB" id="4062651at2759"/>
<evidence type="ECO:0000256" key="1">
    <source>
        <dbReference type="ARBA" id="ARBA00004162"/>
    </source>
</evidence>
<protein>
    <recommendedName>
        <fullName evidence="2">non-specific serine/threonine protein kinase</fullName>
        <ecNumber evidence="2">2.7.11.1</ecNumber>
    </recommendedName>
</protein>
<keyword evidence="11 16" id="KW-0472">Membrane</keyword>
<reference evidence="18" key="1">
    <citation type="submission" date="2024-10" db="UniProtKB">
        <authorList>
            <consortium name="RefSeq"/>
        </authorList>
    </citation>
    <scope>NUCLEOTIDE SEQUENCE [LARGE SCALE GENOMIC DNA]</scope>
    <source>
        <strain evidence="18">cv. Zhongzhi No. 13</strain>
    </source>
</reference>
<keyword evidence="8" id="KW-0418">Kinase</keyword>
<dbReference type="PANTHER" id="PTHR46821:SF4">
    <property type="entry name" value="OS08G0275200 PROTEIN"/>
    <property type="match status" value="1"/>
</dbReference>
<dbReference type="EC" id="2.7.11.1" evidence="2"/>
<feature type="transmembrane region" description="Helical" evidence="16">
    <location>
        <begin position="17"/>
        <end position="42"/>
    </location>
</feature>
<keyword evidence="6 16" id="KW-0812">Transmembrane</keyword>